<dbReference type="Proteomes" id="UP000030786">
    <property type="component" value="Chromosome"/>
</dbReference>
<sequence length="146" mass="17485">MNSEDIINRIKSIPRIQDIIRPEKVFYSGPNLTEEAIYYGDKIRYKDSVDFWISILSWIHMDSIEFDDITIYNEKGQYPDDINFCKKLNSVSEEIKKVVLKIQSLNQYTENTEIINSYRMSNEWCDKKILFDCGDKFFLYNWYTGE</sequence>
<gene>
    <name evidence="1" type="ORF">M666_18650</name>
</gene>
<dbReference type="AlphaFoldDB" id="A0AAU8RM44"/>
<name>A0AAU8RM44_9FLAO</name>
<evidence type="ECO:0000313" key="1">
    <source>
        <dbReference type="EMBL" id="AIZ43393.1"/>
    </source>
</evidence>
<evidence type="ECO:0000313" key="2">
    <source>
        <dbReference type="Proteomes" id="UP000030786"/>
    </source>
</evidence>
<accession>A0AAU8RM44</accession>
<protein>
    <submittedName>
        <fullName evidence="1">Uncharacterized protein</fullName>
    </submittedName>
</protein>
<dbReference type="EMBL" id="CP009976">
    <property type="protein sequence ID" value="AIZ43393.1"/>
    <property type="molecule type" value="Genomic_DNA"/>
</dbReference>
<dbReference type="KEGG" id="cbat:M666_18650"/>
<reference evidence="1 2" key="1">
    <citation type="journal article" date="2014" name="Environ. Microbiol.">
        <title>Contrasting genomic patterns and infection strategies of two co-existing Bacteroidetes podovirus genera.</title>
        <authorList>
            <person name="Holmfeldt K."/>
            <person name="Howard-Varona C."/>
            <person name="Solonenko N."/>
            <person name="Sullivan M.B."/>
        </authorList>
    </citation>
    <scope>NUCLEOTIDE SEQUENCE [LARGE SCALE GENOMIC DNA]</scope>
    <source>
        <strain evidence="1 2">18</strain>
    </source>
</reference>
<proteinExistence type="predicted"/>
<organism evidence="1 2">
    <name type="scientific">Cellulophaga baltica 18</name>
    <dbReference type="NCBI Taxonomy" id="1348584"/>
    <lineage>
        <taxon>Bacteria</taxon>
        <taxon>Pseudomonadati</taxon>
        <taxon>Bacteroidota</taxon>
        <taxon>Flavobacteriia</taxon>
        <taxon>Flavobacteriales</taxon>
        <taxon>Flavobacteriaceae</taxon>
        <taxon>Cellulophaga</taxon>
    </lineage>
</organism>